<evidence type="ECO:0000256" key="3">
    <source>
        <dbReference type="ARBA" id="ARBA00012560"/>
    </source>
</evidence>
<keyword evidence="6 10" id="KW-0808">Transferase</keyword>
<sequence>MHEQEALDRLAELCGIASDYTDVWGQTHSISAATKRALLTAMGLAIADPAQLHAALADCELGPWRRLLPPVWVHRLGPQPLQIPITLAAEPQGIALHWRLQTEGGSEHRGELRTETLAVLAEREVDGKHCRRYAFAPDLTPQPGYHRLHLTRADELDRAEMALISAPATCYRPPALDAENRWWGLAVQLYAVHSHRNAGIGDFTDLRHMIELCHTVGADFVGVNPLHSLFPHNPAHASPYSPSSRLFHNVLYLDIEVIPELDECAAARELIAAPEYQAQLAALQNAPLVDYPAIWALKVAVLERLYADFRRRHLLHESTRGQAFRSFQAAGGETLEHFARYQALQAHFQQQDTAIWGWPAWPAAYRDPNAPAVAEFALDQRERVEFFQYLQWQADRQLAAVSRRADELGLGVGLYQDLAVSVDRAGADVWSEQALYATDVSIGAPPDDFNLKGQDWGLPPLVPERLREQAYASFIALLRQNMRHAGALRIDHVMALMRLFWVPPGATSAEGAYVHYPVDDLLGILALESQRNRCLVIGEDLGTLPETLRDTLGPLGVLSYRILYFERDDNGEFKRPEHYPEQALAAITTHDLPTLAGFWLGHDLALRQHFNLFPTEQHREEQIVGRAQDRARLLLALQRENLLPEGLDVDPVLLPEMTDPLIRAIHRFMARTPARLMAVQPEDVFDCVEQVNLPGTVDAHPNWRRRLPVPLEAWSQDTRFVALCAALRGERPSAPQSAAALGKDAASAVPTATYRLQFNRDFTFAQATQLVAYLHDLGISHCYASPYLKARSGSAHGYDIIDHTALNPELGDDQDFERFVGALHGHGMGQILDIVPNHMGVMGSDNRWWLDVLENGRASPYAEYFDIDWRPVKEELRGKVLLPVLGAPYGDALEAGDLRLQLLVEQGELSISYHEHRFPIDPTAYPDVLGLHLERLAQRLGDDQASLTELQSIITAFGHLPSRETTDAAAREERLREKEVCKRRLAWLCQHAPAVGEFLAGNVAFFCGRSGEPESFAPLHGLLERQAYRLAHWQVAADEINYRRFFDVNDLAALRMENSEVFEATHQRIFEWIENGQVNGLRIDHPDGLYDPLCYCQALAQRLQTKAIPLLGETDQRTLQPYLVVEKILAGYEHLPEHWPVAGTTGYDFAQTVNALFVYAPAEQAFERIYQRFIGKRLEFDELLYDCKKLIIRVHLSSELTVLANRLDRIAQANWRTRDYTLNGLRDALTEIVACFPVYRTYVSETGVSNEDRRYVDWAIAQAKKRSPATGAEVFDFIRALMLLEGESSWPTALRQQALQFTLKLQQYTAPVMAKGLEDTAFYIYNRLISLNEVGGDPRRFGVSVAAFHHFNQEHGRRWPHALLATSTHDNKRSEDVRARINVLTELPAAWRGRLARWRRMNRTKRRTIDTAPAPSRNDQYLFYQTLAGAWPLDLRTDAELEVFRERIEAFLLKAIREAKMHSSWLNPNPAYEEAAVHFVRAVLSSLQDNPFLSDLRTFIKPITRYGLLNSLAQTLLKLTSPGVPDIYQGNELWDFSLVDPDNRRSVDYAYRERLLGEVRTITIGAADTLERLASLLENLEDGRLKLYLTRQTLLLRQRHRALFQHGDYQALDTQGQRAAHICAFARGHAEEVAVVATGRWFARLAAASEGLASGESPWADTWVEAPTGGRYLNALTGEYIAADEAESGACFAATELFRCLPVALLLRQEG</sequence>
<feature type="domain" description="Glycosyl hydrolase family 13 catalytic" evidence="11">
    <location>
        <begin position="751"/>
        <end position="1270"/>
    </location>
</feature>
<protein>
    <recommendedName>
        <fullName evidence="4 10">4-alpha-glucanotransferase</fullName>
        <ecNumber evidence="3 10">2.4.1.25</ecNumber>
    </recommendedName>
    <alternativeName>
        <fullName evidence="8 10">Amylomaltase</fullName>
    </alternativeName>
    <alternativeName>
        <fullName evidence="9 10">Disproportionating enzyme</fullName>
    </alternativeName>
</protein>
<dbReference type="InterPro" id="IPR048458">
    <property type="entry name" value="MalQ_N"/>
</dbReference>
<accession>A4BM92</accession>
<keyword evidence="5 10" id="KW-0328">Glycosyltransferase</keyword>
<dbReference type="OrthoDB" id="9761577at2"/>
<dbReference type="eggNOG" id="COG1640">
    <property type="taxonomic scope" value="Bacteria"/>
</dbReference>
<comment type="catalytic activity">
    <reaction evidence="1 10">
        <text>Transfers a segment of a (1-&gt;4)-alpha-D-glucan to a new position in an acceptor, which may be glucose or a (1-&gt;4)-alpha-D-glucan.</text>
        <dbReference type="EC" id="2.4.1.25"/>
    </reaction>
</comment>
<dbReference type="eggNOG" id="COG3280">
    <property type="taxonomic scope" value="Bacteria"/>
</dbReference>
<dbReference type="Pfam" id="PF00128">
    <property type="entry name" value="Alpha-amylase"/>
    <property type="match status" value="1"/>
</dbReference>
<dbReference type="InterPro" id="IPR012767">
    <property type="entry name" value="Trehalose_TreY"/>
</dbReference>
<evidence type="ECO:0000313" key="13">
    <source>
        <dbReference type="Proteomes" id="UP000003374"/>
    </source>
</evidence>
<comment type="caution">
    <text evidence="12">The sequence shown here is derived from an EMBL/GenBank/DDBJ whole genome shotgun (WGS) entry which is preliminary data.</text>
</comment>
<evidence type="ECO:0000256" key="5">
    <source>
        <dbReference type="ARBA" id="ARBA00022676"/>
    </source>
</evidence>
<dbReference type="GO" id="GO:0005975">
    <property type="term" value="P:carbohydrate metabolic process"/>
    <property type="evidence" value="ECO:0007669"/>
    <property type="project" value="InterPro"/>
</dbReference>
<dbReference type="NCBIfam" id="TIGR00217">
    <property type="entry name" value="malQ"/>
    <property type="match status" value="1"/>
</dbReference>
<dbReference type="NCBIfam" id="TIGR02401">
    <property type="entry name" value="trehalose_TreY"/>
    <property type="match status" value="1"/>
</dbReference>
<evidence type="ECO:0000256" key="1">
    <source>
        <dbReference type="ARBA" id="ARBA00000439"/>
    </source>
</evidence>
<evidence type="ECO:0000256" key="4">
    <source>
        <dbReference type="ARBA" id="ARBA00020295"/>
    </source>
</evidence>
<evidence type="ECO:0000256" key="8">
    <source>
        <dbReference type="ARBA" id="ARBA00031423"/>
    </source>
</evidence>
<gene>
    <name evidence="12" type="ORF">NB231_16458</name>
</gene>
<organism evidence="12 13">
    <name type="scientific">Nitrococcus mobilis Nb-231</name>
    <dbReference type="NCBI Taxonomy" id="314278"/>
    <lineage>
        <taxon>Bacteria</taxon>
        <taxon>Pseudomonadati</taxon>
        <taxon>Pseudomonadota</taxon>
        <taxon>Gammaproteobacteria</taxon>
        <taxon>Chromatiales</taxon>
        <taxon>Ectothiorhodospiraceae</taxon>
        <taxon>Nitrococcus</taxon>
    </lineage>
</organism>
<dbReference type="InterPro" id="IPR003385">
    <property type="entry name" value="Glyco_hydro_77"/>
</dbReference>
<dbReference type="Pfam" id="PF02446">
    <property type="entry name" value="Glyco_hydro_77"/>
    <property type="match status" value="1"/>
</dbReference>
<dbReference type="Gene3D" id="3.20.20.80">
    <property type="entry name" value="Glycosidases"/>
    <property type="match status" value="5"/>
</dbReference>
<dbReference type="Proteomes" id="UP000003374">
    <property type="component" value="Unassembled WGS sequence"/>
</dbReference>
<evidence type="ECO:0000256" key="6">
    <source>
        <dbReference type="ARBA" id="ARBA00022679"/>
    </source>
</evidence>
<dbReference type="HOGENOM" id="CLU_002501_0_1_6"/>
<proteinExistence type="inferred from homology"/>
<dbReference type="Pfam" id="PF21226">
    <property type="entry name" value="MalQ_N"/>
    <property type="match status" value="1"/>
</dbReference>
<evidence type="ECO:0000259" key="11">
    <source>
        <dbReference type="SMART" id="SM00642"/>
    </source>
</evidence>
<dbReference type="EMBL" id="AAOF01000001">
    <property type="protein sequence ID" value="EAR23430.1"/>
    <property type="molecule type" value="Genomic_DNA"/>
</dbReference>
<dbReference type="RefSeq" id="WP_005004710.1">
    <property type="nucleotide sequence ID" value="NZ_CH672427.1"/>
</dbReference>
<dbReference type="InterPro" id="IPR017853">
    <property type="entry name" value="GH"/>
</dbReference>
<name>A4BM92_9GAMM</name>
<dbReference type="NCBIfam" id="NF011077">
    <property type="entry name" value="PRK14507.1"/>
    <property type="match status" value="1"/>
</dbReference>
<keyword evidence="13" id="KW-1185">Reference proteome</keyword>
<dbReference type="CDD" id="cd11336">
    <property type="entry name" value="AmyAc_MTSase"/>
    <property type="match status" value="1"/>
</dbReference>
<keyword evidence="7 10" id="KW-0119">Carbohydrate metabolism</keyword>
<evidence type="ECO:0000313" key="12">
    <source>
        <dbReference type="EMBL" id="EAR23430.1"/>
    </source>
</evidence>
<dbReference type="PANTHER" id="PTHR32438:SF5">
    <property type="entry name" value="4-ALPHA-GLUCANOTRANSFERASE DPE1, CHLOROPLASTIC_AMYLOPLASTIC"/>
    <property type="match status" value="1"/>
</dbReference>
<reference evidence="12 13" key="1">
    <citation type="submission" date="2006-02" db="EMBL/GenBank/DDBJ databases">
        <authorList>
            <person name="Waterbury J."/>
            <person name="Ferriera S."/>
            <person name="Johnson J."/>
            <person name="Kravitz S."/>
            <person name="Halpern A."/>
            <person name="Remington K."/>
            <person name="Beeson K."/>
            <person name="Tran B."/>
            <person name="Rogers Y.-H."/>
            <person name="Friedman R."/>
            <person name="Venter J.C."/>
        </authorList>
    </citation>
    <scope>NUCLEOTIDE SEQUENCE [LARGE SCALE GENOMIC DNA]</scope>
    <source>
        <strain evidence="12 13">Nb-231</strain>
    </source>
</reference>
<dbReference type="InterPro" id="IPR006047">
    <property type="entry name" value="GH13_cat_dom"/>
</dbReference>
<dbReference type="SUPFAM" id="SSF51445">
    <property type="entry name" value="(Trans)glycosidases"/>
    <property type="match status" value="2"/>
</dbReference>
<evidence type="ECO:0000256" key="2">
    <source>
        <dbReference type="ARBA" id="ARBA00005684"/>
    </source>
</evidence>
<dbReference type="STRING" id="314278.NB231_16458"/>
<dbReference type="SMART" id="SM00642">
    <property type="entry name" value="Aamy"/>
    <property type="match status" value="1"/>
</dbReference>
<evidence type="ECO:0000256" key="10">
    <source>
        <dbReference type="RuleBase" id="RU361207"/>
    </source>
</evidence>
<evidence type="ECO:0000256" key="9">
    <source>
        <dbReference type="ARBA" id="ARBA00031501"/>
    </source>
</evidence>
<dbReference type="GO" id="GO:0004134">
    <property type="term" value="F:4-alpha-glucanotransferase activity"/>
    <property type="evidence" value="ECO:0007669"/>
    <property type="project" value="UniProtKB-EC"/>
</dbReference>
<comment type="similarity">
    <text evidence="2 10">Belongs to the disproportionating enzyme family.</text>
</comment>
<evidence type="ECO:0000256" key="7">
    <source>
        <dbReference type="ARBA" id="ARBA00023277"/>
    </source>
</evidence>
<dbReference type="PANTHER" id="PTHR32438">
    <property type="entry name" value="4-ALPHA-GLUCANOTRANSFERASE DPE1, CHLOROPLASTIC/AMYLOPLASTIC"/>
    <property type="match status" value="1"/>
</dbReference>
<dbReference type="EC" id="2.4.1.25" evidence="3 10"/>